<proteinExistence type="inferred from homology"/>
<accession>A0AAJ5QY52</accession>
<keyword evidence="3" id="KW-0238">DNA-binding</keyword>
<dbReference type="SUPFAM" id="SSF47413">
    <property type="entry name" value="lambda repressor-like DNA-binding domains"/>
    <property type="match status" value="1"/>
</dbReference>
<evidence type="ECO:0000313" key="7">
    <source>
        <dbReference type="Proteomes" id="UP001210130"/>
    </source>
</evidence>
<evidence type="ECO:0000313" key="6">
    <source>
        <dbReference type="EMBL" id="WBW63865.1"/>
    </source>
</evidence>
<name>A0AAJ5QY52_9ENTR</name>
<sequence>MTTAGEYWPERCRQTSLSALSRQAGLASSMLANALTRRWPKGERLIAEALGVAPEKIRPSRYC</sequence>
<protein>
    <submittedName>
        <fullName evidence="6">Helix-turn-helix domain-containing protein</fullName>
    </submittedName>
</protein>
<dbReference type="InterPro" id="IPR038722">
    <property type="entry name" value="Ner_HTH_dom"/>
</dbReference>
<reference evidence="6 7" key="1">
    <citation type="journal article" date="2023" name="Microbiol. Resour. Announc.">
        <title>Complete Genome Sequence of the First Colistin-Resistant Raoultella electrica Strain.</title>
        <authorList>
            <person name="Aldeia C."/>
            <person name="Campos-Madueno E.I."/>
            <person name="Sendi P."/>
            <person name="Endimiani A."/>
        </authorList>
    </citation>
    <scope>NUCLEOTIDE SEQUENCE [LARGE SCALE GENOMIC DNA]</scope>
    <source>
        <strain evidence="6 7">S2-IND-01-C</strain>
    </source>
</reference>
<dbReference type="Proteomes" id="UP001210130">
    <property type="component" value="Chromosome"/>
</dbReference>
<evidence type="ECO:0000256" key="2">
    <source>
        <dbReference type="ARBA" id="ARBA00023015"/>
    </source>
</evidence>
<evidence type="ECO:0000259" key="5">
    <source>
        <dbReference type="Pfam" id="PF13693"/>
    </source>
</evidence>
<dbReference type="GO" id="GO:0003677">
    <property type="term" value="F:DNA binding"/>
    <property type="evidence" value="ECO:0007669"/>
    <property type="project" value="UniProtKB-KW"/>
</dbReference>
<gene>
    <name evidence="6" type="ORF">OR613_08965</name>
</gene>
<feature type="domain" description="Ner winged helix-turn-helix DNA-binding" evidence="5">
    <location>
        <begin position="11"/>
        <end position="62"/>
    </location>
</feature>
<dbReference type="InterPro" id="IPR010982">
    <property type="entry name" value="Lambda_DNA-bd_dom_sf"/>
</dbReference>
<dbReference type="Pfam" id="PF13693">
    <property type="entry name" value="HTH_35"/>
    <property type="match status" value="1"/>
</dbReference>
<dbReference type="RefSeq" id="WP_131050504.1">
    <property type="nucleotide sequence ID" value="NZ_CP112887.1"/>
</dbReference>
<organism evidence="6 7">
    <name type="scientific">Klebsiella electrica</name>
    <dbReference type="NCBI Taxonomy" id="1259973"/>
    <lineage>
        <taxon>Bacteria</taxon>
        <taxon>Pseudomonadati</taxon>
        <taxon>Pseudomonadota</taxon>
        <taxon>Gammaproteobacteria</taxon>
        <taxon>Enterobacterales</taxon>
        <taxon>Enterobacteriaceae</taxon>
        <taxon>Klebsiella/Raoultella group</taxon>
        <taxon>Klebsiella</taxon>
    </lineage>
</organism>
<evidence type="ECO:0000256" key="1">
    <source>
        <dbReference type="ARBA" id="ARBA00006157"/>
    </source>
</evidence>
<dbReference type="Gene3D" id="1.10.260.40">
    <property type="entry name" value="lambda repressor-like DNA-binding domains"/>
    <property type="match status" value="1"/>
</dbReference>
<keyword evidence="7" id="KW-1185">Reference proteome</keyword>
<keyword evidence="4" id="KW-0804">Transcription</keyword>
<dbReference type="AlphaFoldDB" id="A0AAJ5QY52"/>
<comment type="similarity">
    <text evidence="1">Belongs to the ner transcriptional regulatory family.</text>
</comment>
<evidence type="ECO:0000256" key="4">
    <source>
        <dbReference type="ARBA" id="ARBA00023163"/>
    </source>
</evidence>
<dbReference type="EMBL" id="CP112887">
    <property type="protein sequence ID" value="WBW63865.1"/>
    <property type="molecule type" value="Genomic_DNA"/>
</dbReference>
<evidence type="ECO:0000256" key="3">
    <source>
        <dbReference type="ARBA" id="ARBA00023125"/>
    </source>
</evidence>
<keyword evidence="2" id="KW-0805">Transcription regulation</keyword>